<protein>
    <submittedName>
        <fullName evidence="1">Sporulation protein Cse60</fullName>
    </submittedName>
</protein>
<dbReference type="AlphaFoldDB" id="A0A942TDU4"/>
<sequence>MFTTQVKLIEGDSLDTFEIDLKRFVIEIDPDNLIDIKYEVSKFFNTSNERSYASEVHYSALVIYKA</sequence>
<evidence type="ECO:0000313" key="1">
    <source>
        <dbReference type="EMBL" id="MBS4194667.1"/>
    </source>
</evidence>
<comment type="caution">
    <text evidence="1">The sequence shown here is derived from an EMBL/GenBank/DDBJ whole genome shotgun (WGS) entry which is preliminary data.</text>
</comment>
<name>A0A942TDU4_9BACI</name>
<dbReference type="Proteomes" id="UP000681414">
    <property type="component" value="Unassembled WGS sequence"/>
</dbReference>
<reference evidence="1 2" key="1">
    <citation type="submission" date="2021-05" db="EMBL/GenBank/DDBJ databases">
        <title>Novel Bacillus species.</title>
        <authorList>
            <person name="Liu G."/>
        </authorList>
    </citation>
    <scope>NUCLEOTIDE SEQUENCE [LARGE SCALE GENOMIC DNA]</scope>
    <source>
        <strain evidence="2">FJAT-49780</strain>
    </source>
</reference>
<organism evidence="1 2">
    <name type="scientific">Lederbergia citri</name>
    <dbReference type="NCBI Taxonomy" id="2833580"/>
    <lineage>
        <taxon>Bacteria</taxon>
        <taxon>Bacillati</taxon>
        <taxon>Bacillota</taxon>
        <taxon>Bacilli</taxon>
        <taxon>Bacillales</taxon>
        <taxon>Bacillaceae</taxon>
        <taxon>Lederbergia</taxon>
    </lineage>
</organism>
<dbReference type="EMBL" id="JAGYPG010000001">
    <property type="protein sequence ID" value="MBS4194667.1"/>
    <property type="molecule type" value="Genomic_DNA"/>
</dbReference>
<dbReference type="Pfam" id="PF10957">
    <property type="entry name" value="Spore_Cse60"/>
    <property type="match status" value="1"/>
</dbReference>
<keyword evidence="2" id="KW-1185">Reference proteome</keyword>
<dbReference type="RefSeq" id="WP_213123831.1">
    <property type="nucleotide sequence ID" value="NZ_JAGYPG010000001.1"/>
</dbReference>
<proteinExistence type="predicted"/>
<dbReference type="InterPro" id="IPR020296">
    <property type="entry name" value="Spore_Cse60"/>
</dbReference>
<accession>A0A942TDU4</accession>
<gene>
    <name evidence="1" type="ORF">KHA97_06215</name>
</gene>
<evidence type="ECO:0000313" key="2">
    <source>
        <dbReference type="Proteomes" id="UP000681414"/>
    </source>
</evidence>